<protein>
    <submittedName>
        <fullName evidence="3">Tripartite-type tricarboxylate transporter receptor subunit TctC</fullName>
    </submittedName>
</protein>
<dbReference type="RefSeq" id="WP_123688112.1">
    <property type="nucleotide sequence ID" value="NZ_AP019700.1"/>
</dbReference>
<gene>
    <name evidence="3" type="ORF">EDC65_0520</name>
</gene>
<dbReference type="PANTHER" id="PTHR42928:SF5">
    <property type="entry name" value="BLR1237 PROTEIN"/>
    <property type="match status" value="1"/>
</dbReference>
<organism evidence="3 4">
    <name type="scientific">Stella humosa</name>
    <dbReference type="NCBI Taxonomy" id="94"/>
    <lineage>
        <taxon>Bacteria</taxon>
        <taxon>Pseudomonadati</taxon>
        <taxon>Pseudomonadota</taxon>
        <taxon>Alphaproteobacteria</taxon>
        <taxon>Rhodospirillales</taxon>
        <taxon>Stellaceae</taxon>
        <taxon>Stella</taxon>
    </lineage>
</organism>
<feature type="chain" id="PRO_5018233755" evidence="2">
    <location>
        <begin position="24"/>
        <end position="337"/>
    </location>
</feature>
<keyword evidence="2" id="KW-0732">Signal</keyword>
<comment type="similarity">
    <text evidence="1">Belongs to the UPF0065 (bug) family.</text>
</comment>
<dbReference type="Gene3D" id="3.40.190.150">
    <property type="entry name" value="Bordetella uptake gene, domain 1"/>
    <property type="match status" value="1"/>
</dbReference>
<evidence type="ECO:0000256" key="2">
    <source>
        <dbReference type="SAM" id="SignalP"/>
    </source>
</evidence>
<keyword evidence="4" id="KW-1185">Reference proteome</keyword>
<accession>A0A3N1M694</accession>
<evidence type="ECO:0000256" key="1">
    <source>
        <dbReference type="ARBA" id="ARBA00006987"/>
    </source>
</evidence>
<dbReference type="Pfam" id="PF03401">
    <property type="entry name" value="TctC"/>
    <property type="match status" value="1"/>
</dbReference>
<dbReference type="PANTHER" id="PTHR42928">
    <property type="entry name" value="TRICARBOXYLATE-BINDING PROTEIN"/>
    <property type="match status" value="1"/>
</dbReference>
<feature type="signal peptide" evidence="2">
    <location>
        <begin position="1"/>
        <end position="23"/>
    </location>
</feature>
<dbReference type="EMBL" id="RJKX01000011">
    <property type="protein sequence ID" value="ROQ01342.1"/>
    <property type="molecule type" value="Genomic_DNA"/>
</dbReference>
<proteinExistence type="inferred from homology"/>
<dbReference type="PIRSF" id="PIRSF017082">
    <property type="entry name" value="YflP"/>
    <property type="match status" value="1"/>
</dbReference>
<comment type="caution">
    <text evidence="3">The sequence shown here is derived from an EMBL/GenBank/DDBJ whole genome shotgun (WGS) entry which is preliminary data.</text>
</comment>
<keyword evidence="3" id="KW-0675">Receptor</keyword>
<dbReference type="InterPro" id="IPR042100">
    <property type="entry name" value="Bug_dom1"/>
</dbReference>
<dbReference type="OrthoDB" id="8443386at2"/>
<dbReference type="CDD" id="cd07012">
    <property type="entry name" value="PBP2_Bug_TTT"/>
    <property type="match status" value="1"/>
</dbReference>
<dbReference type="InterPro" id="IPR005064">
    <property type="entry name" value="BUG"/>
</dbReference>
<dbReference type="SUPFAM" id="SSF53850">
    <property type="entry name" value="Periplasmic binding protein-like II"/>
    <property type="match status" value="1"/>
</dbReference>
<evidence type="ECO:0000313" key="4">
    <source>
        <dbReference type="Proteomes" id="UP000278222"/>
    </source>
</evidence>
<name>A0A3N1M694_9PROT</name>
<dbReference type="Gene3D" id="3.40.190.10">
    <property type="entry name" value="Periplasmic binding protein-like II"/>
    <property type="match status" value="1"/>
</dbReference>
<sequence>MSSFFRWAGAAIAAALSIHAAQAQDYPWKPDRPVTIIVPWAAGGSTDQMARIVASELEAELKQKFVVVNQPGASGSIGTKNAMEAAKDGYTWAAGAASDVGTYRVLGMLDTGLQDWNLFFAVANVSAISANANAPYKDFGDLLAAMKSGGTPVAVSTAGLSSAGHNMMESIKAASGINYRHVTYDGGNPAVIAAVSGEVPAVSQLLVEMTEMIRGKRLKPLVVLSEQPVTLEGYGEIPPITKWLPNMAAPVNYFGIWAPKGLPEPVLKSMQMAWDKKIANSDVLKRYAAQRSAIFAPIHSQKAHDEAFKMVRQTAWLYFDGGKAKVSPDTLGIERLK</sequence>
<dbReference type="Proteomes" id="UP000278222">
    <property type="component" value="Unassembled WGS sequence"/>
</dbReference>
<evidence type="ECO:0000313" key="3">
    <source>
        <dbReference type="EMBL" id="ROQ01342.1"/>
    </source>
</evidence>
<reference evidence="3 4" key="1">
    <citation type="submission" date="2018-11" db="EMBL/GenBank/DDBJ databases">
        <title>Genomic Encyclopedia of Type Strains, Phase IV (KMG-IV): sequencing the most valuable type-strain genomes for metagenomic binning, comparative biology and taxonomic classification.</title>
        <authorList>
            <person name="Goeker M."/>
        </authorList>
    </citation>
    <scope>NUCLEOTIDE SEQUENCE [LARGE SCALE GENOMIC DNA]</scope>
    <source>
        <strain evidence="3 4">DSM 5900</strain>
    </source>
</reference>
<dbReference type="AlphaFoldDB" id="A0A3N1M694"/>